<feature type="region of interest" description="Disordered" evidence="1">
    <location>
        <begin position="118"/>
        <end position="148"/>
    </location>
</feature>
<dbReference type="Pfam" id="PF10710">
    <property type="entry name" value="DUF2512"/>
    <property type="match status" value="1"/>
</dbReference>
<reference evidence="3 4" key="1">
    <citation type="submission" date="2019-03" db="EMBL/GenBank/DDBJ databases">
        <authorList>
            <person name="Yang Y."/>
        </authorList>
    </citation>
    <scope>NUCLEOTIDE SEQUENCE [LARGE SCALE GENOMIC DNA]</scope>
    <source>
        <strain evidence="3 4">ASL-1</strain>
    </source>
</reference>
<keyword evidence="4" id="KW-1185">Reference proteome</keyword>
<feature type="compositionally biased region" description="Polar residues" evidence="1">
    <location>
        <begin position="122"/>
        <end position="139"/>
    </location>
</feature>
<organism evidence="3 4">
    <name type="scientific">Jeotgalibacillus salarius</name>
    <dbReference type="NCBI Taxonomy" id="546023"/>
    <lineage>
        <taxon>Bacteria</taxon>
        <taxon>Bacillati</taxon>
        <taxon>Bacillota</taxon>
        <taxon>Bacilli</taxon>
        <taxon>Bacillales</taxon>
        <taxon>Caryophanaceae</taxon>
        <taxon>Jeotgalibacillus</taxon>
    </lineage>
</organism>
<accession>A0A4Y8LGE0</accession>
<keyword evidence="2" id="KW-0472">Membrane</keyword>
<evidence type="ECO:0000256" key="2">
    <source>
        <dbReference type="SAM" id="Phobius"/>
    </source>
</evidence>
<evidence type="ECO:0000256" key="1">
    <source>
        <dbReference type="SAM" id="MobiDB-lite"/>
    </source>
</evidence>
<dbReference type="AlphaFoldDB" id="A0A4Y8LGE0"/>
<comment type="caution">
    <text evidence="3">The sequence shown here is derived from an EMBL/GenBank/DDBJ whole genome shotgun (WGS) entry which is preliminary data.</text>
</comment>
<name>A0A4Y8LGE0_9BACL</name>
<evidence type="ECO:0000313" key="4">
    <source>
        <dbReference type="Proteomes" id="UP000297776"/>
    </source>
</evidence>
<keyword evidence="2" id="KW-0812">Transmembrane</keyword>
<sequence>MTHLKLFALKFIATLLVLGIILGAGFDVSFQNILWITIVLTAAAYVIGDLLILSKSNNVVATTADFIMSFAVIYFMTDALTVGDDVFIATSISAISLTVFEYFFHQSVARSLDHEKVKSNSEKQTTNSTGQLQVESSNELFPYEKDEK</sequence>
<feature type="transmembrane region" description="Helical" evidence="2">
    <location>
        <begin position="32"/>
        <end position="52"/>
    </location>
</feature>
<dbReference type="EMBL" id="SORX01000006">
    <property type="protein sequence ID" value="TFE00657.1"/>
    <property type="molecule type" value="Genomic_DNA"/>
</dbReference>
<protein>
    <submittedName>
        <fullName evidence="3">DUF2512 family protein</fullName>
    </submittedName>
</protein>
<keyword evidence="2" id="KW-1133">Transmembrane helix</keyword>
<dbReference type="InterPro" id="IPR019649">
    <property type="entry name" value="DUF2512"/>
</dbReference>
<dbReference type="Proteomes" id="UP000297776">
    <property type="component" value="Unassembled WGS sequence"/>
</dbReference>
<dbReference type="RefSeq" id="WP_134381976.1">
    <property type="nucleotide sequence ID" value="NZ_SORX01000006.1"/>
</dbReference>
<dbReference type="OrthoDB" id="2111682at2"/>
<feature type="transmembrane region" description="Helical" evidence="2">
    <location>
        <begin position="59"/>
        <end position="80"/>
    </location>
</feature>
<proteinExistence type="predicted"/>
<gene>
    <name evidence="3" type="ORF">E2626_11835</name>
</gene>
<feature type="transmembrane region" description="Helical" evidence="2">
    <location>
        <begin position="7"/>
        <end position="26"/>
    </location>
</feature>
<evidence type="ECO:0000313" key="3">
    <source>
        <dbReference type="EMBL" id="TFE00657.1"/>
    </source>
</evidence>
<feature type="transmembrane region" description="Helical" evidence="2">
    <location>
        <begin position="86"/>
        <end position="104"/>
    </location>
</feature>